<dbReference type="EMBL" id="JBHSFQ010000059">
    <property type="protein sequence ID" value="MFC4566027.1"/>
    <property type="molecule type" value="Genomic_DNA"/>
</dbReference>
<evidence type="ECO:0000313" key="3">
    <source>
        <dbReference type="Proteomes" id="UP001595923"/>
    </source>
</evidence>
<evidence type="ECO:0000256" key="1">
    <source>
        <dbReference type="SAM" id="SignalP"/>
    </source>
</evidence>
<keyword evidence="1" id="KW-0732">Signal</keyword>
<feature type="chain" id="PRO_5047460705" description="Calcium-binding protein" evidence="1">
    <location>
        <begin position="28"/>
        <end position="78"/>
    </location>
</feature>
<evidence type="ECO:0008006" key="4">
    <source>
        <dbReference type="Google" id="ProtNLM"/>
    </source>
</evidence>
<comment type="caution">
    <text evidence="2">The sequence shown here is derived from an EMBL/GenBank/DDBJ whole genome shotgun (WGS) entry which is preliminary data.</text>
</comment>
<protein>
    <recommendedName>
        <fullName evidence="4">Calcium-binding protein</fullName>
    </recommendedName>
</protein>
<reference evidence="3" key="1">
    <citation type="journal article" date="2019" name="Int. J. Syst. Evol. Microbiol.">
        <title>The Global Catalogue of Microorganisms (GCM) 10K type strain sequencing project: providing services to taxonomists for standard genome sequencing and annotation.</title>
        <authorList>
            <consortium name="The Broad Institute Genomics Platform"/>
            <consortium name="The Broad Institute Genome Sequencing Center for Infectious Disease"/>
            <person name="Wu L."/>
            <person name="Ma J."/>
        </authorList>
    </citation>
    <scope>NUCLEOTIDE SEQUENCE [LARGE SCALE GENOMIC DNA]</scope>
    <source>
        <strain evidence="3">XZYJ18</strain>
    </source>
</reference>
<organism evidence="2 3">
    <name type="scientific">Nocardiopsis mangrovi</name>
    <dbReference type="NCBI Taxonomy" id="1179818"/>
    <lineage>
        <taxon>Bacteria</taxon>
        <taxon>Bacillati</taxon>
        <taxon>Actinomycetota</taxon>
        <taxon>Actinomycetes</taxon>
        <taxon>Streptosporangiales</taxon>
        <taxon>Nocardiopsidaceae</taxon>
        <taxon>Nocardiopsis</taxon>
    </lineage>
</organism>
<accession>A0ABV9E518</accession>
<proteinExistence type="predicted"/>
<sequence length="78" mass="8352">MKAFTRAALIAACAAGAALAVVHPAQAAEGCRYYYTSFFQGPNGETTGSGEYAEGDRDPEGRICRNGWWVSPYEDGGW</sequence>
<gene>
    <name evidence="2" type="ORF">ACFO4E_29585</name>
</gene>
<name>A0ABV9E518_9ACTN</name>
<dbReference type="RefSeq" id="WP_378580545.1">
    <property type="nucleotide sequence ID" value="NZ_JBHSFQ010000059.1"/>
</dbReference>
<keyword evidence="3" id="KW-1185">Reference proteome</keyword>
<feature type="signal peptide" evidence="1">
    <location>
        <begin position="1"/>
        <end position="27"/>
    </location>
</feature>
<evidence type="ECO:0000313" key="2">
    <source>
        <dbReference type="EMBL" id="MFC4566027.1"/>
    </source>
</evidence>
<dbReference type="Proteomes" id="UP001595923">
    <property type="component" value="Unassembled WGS sequence"/>
</dbReference>